<dbReference type="Proteomes" id="UP000437562">
    <property type="component" value="Unassembled WGS sequence"/>
</dbReference>
<name>A0A653UHE4_BACMY</name>
<dbReference type="AlphaFoldDB" id="A0A653UHE4"/>
<evidence type="ECO:0000313" key="2">
    <source>
        <dbReference type="Proteomes" id="UP000437562"/>
    </source>
</evidence>
<protein>
    <submittedName>
        <fullName evidence="1">Uncharacterized protein</fullName>
    </submittedName>
</protein>
<reference evidence="1 2" key="1">
    <citation type="submission" date="2019-10" db="EMBL/GenBank/DDBJ databases">
        <authorList>
            <person name="Karimi E."/>
        </authorList>
    </citation>
    <scope>NUCLEOTIDE SEQUENCE [LARGE SCALE GENOMIC DNA]</scope>
    <source>
        <strain evidence="1">Bacillus sp. 71</strain>
    </source>
</reference>
<accession>A0A653UHE4</accession>
<sequence length="38" mass="4488">MFGMGTGVTSLPSLPDFYHYTHSFENVQRNFKYIFLQN</sequence>
<proteinExistence type="predicted"/>
<dbReference type="EMBL" id="CABWMC010000008">
    <property type="protein sequence ID" value="VXB93318.1"/>
    <property type="molecule type" value="Genomic_DNA"/>
</dbReference>
<gene>
    <name evidence="1" type="ORF">BACI71_160001</name>
</gene>
<organism evidence="1 2">
    <name type="scientific">Bacillus mycoides</name>
    <dbReference type="NCBI Taxonomy" id="1405"/>
    <lineage>
        <taxon>Bacteria</taxon>
        <taxon>Bacillati</taxon>
        <taxon>Bacillota</taxon>
        <taxon>Bacilli</taxon>
        <taxon>Bacillales</taxon>
        <taxon>Bacillaceae</taxon>
        <taxon>Bacillus</taxon>
        <taxon>Bacillus cereus group</taxon>
    </lineage>
</organism>
<evidence type="ECO:0000313" key="1">
    <source>
        <dbReference type="EMBL" id="VXB93318.1"/>
    </source>
</evidence>